<protein>
    <recommendedName>
        <fullName evidence="3">Ig-like domain-containing protein</fullName>
    </recommendedName>
</protein>
<evidence type="ECO:0000256" key="2">
    <source>
        <dbReference type="SAM" id="SignalP"/>
    </source>
</evidence>
<dbReference type="Gene3D" id="2.60.40.10">
    <property type="entry name" value="Immunoglobulins"/>
    <property type="match status" value="1"/>
</dbReference>
<keyword evidence="1" id="KW-1133">Transmembrane helix</keyword>
<feature type="signal peptide" evidence="2">
    <location>
        <begin position="1"/>
        <end position="22"/>
    </location>
</feature>
<proteinExistence type="predicted"/>
<evidence type="ECO:0000259" key="3">
    <source>
        <dbReference type="PROSITE" id="PS50835"/>
    </source>
</evidence>
<dbReference type="PANTHER" id="PTHR39220:SF1">
    <property type="entry name" value="TRANSMEMBRANE PROTEIN PVRIG"/>
    <property type="match status" value="1"/>
</dbReference>
<dbReference type="PANTHER" id="PTHR39220">
    <property type="entry name" value="TRANSMEMBRANE PROTEIN PVRIG"/>
    <property type="match status" value="1"/>
</dbReference>
<keyword evidence="1" id="KW-0812">Transmembrane</keyword>
<dbReference type="InterPro" id="IPR013783">
    <property type="entry name" value="Ig-like_fold"/>
</dbReference>
<accession>A0AAD8FMZ9</accession>
<name>A0AAD8FMZ9_ACIOX</name>
<gene>
    <name evidence="4" type="ORF">AOXY_G37118</name>
</gene>
<dbReference type="GO" id="GO:0005886">
    <property type="term" value="C:plasma membrane"/>
    <property type="evidence" value="ECO:0007669"/>
    <property type="project" value="TreeGrafter"/>
</dbReference>
<reference evidence="4" key="1">
    <citation type="submission" date="2022-02" db="EMBL/GenBank/DDBJ databases">
        <title>Atlantic sturgeon de novo genome assembly.</title>
        <authorList>
            <person name="Stock M."/>
            <person name="Klopp C."/>
            <person name="Guiguen Y."/>
            <person name="Cabau C."/>
            <person name="Parinello H."/>
            <person name="Santidrian Yebra-Pimentel E."/>
            <person name="Kuhl H."/>
            <person name="Dirks R.P."/>
            <person name="Guessner J."/>
            <person name="Wuertz S."/>
            <person name="Du K."/>
            <person name="Schartl M."/>
        </authorList>
    </citation>
    <scope>NUCLEOTIDE SEQUENCE</scope>
    <source>
        <strain evidence="4">STURGEONOMICS-FGT-2020</strain>
        <tissue evidence="4">Whole blood</tissue>
    </source>
</reference>
<dbReference type="SUPFAM" id="SSF48726">
    <property type="entry name" value="Immunoglobulin"/>
    <property type="match status" value="1"/>
</dbReference>
<comment type="caution">
    <text evidence="4">The sequence shown here is derived from an EMBL/GenBank/DDBJ whole genome shotgun (WGS) entry which is preliminary data.</text>
</comment>
<evidence type="ECO:0000313" key="5">
    <source>
        <dbReference type="Proteomes" id="UP001230051"/>
    </source>
</evidence>
<feature type="transmembrane region" description="Helical" evidence="1">
    <location>
        <begin position="148"/>
        <end position="172"/>
    </location>
</feature>
<keyword evidence="2" id="KW-0732">Signal</keyword>
<dbReference type="EMBL" id="JAGXEW010000309">
    <property type="protein sequence ID" value="KAK1141582.1"/>
    <property type="molecule type" value="Genomic_DNA"/>
</dbReference>
<dbReference type="GO" id="GO:0050860">
    <property type="term" value="P:negative regulation of T cell receptor signaling pathway"/>
    <property type="evidence" value="ECO:0007669"/>
    <property type="project" value="InterPro"/>
</dbReference>
<organism evidence="4 5">
    <name type="scientific">Acipenser oxyrinchus oxyrinchus</name>
    <dbReference type="NCBI Taxonomy" id="40147"/>
    <lineage>
        <taxon>Eukaryota</taxon>
        <taxon>Metazoa</taxon>
        <taxon>Chordata</taxon>
        <taxon>Craniata</taxon>
        <taxon>Vertebrata</taxon>
        <taxon>Euteleostomi</taxon>
        <taxon>Actinopterygii</taxon>
        <taxon>Chondrostei</taxon>
        <taxon>Acipenseriformes</taxon>
        <taxon>Acipenseridae</taxon>
        <taxon>Acipenser</taxon>
    </lineage>
</organism>
<dbReference type="InterPro" id="IPR057367">
    <property type="entry name" value="Ig_PVRIG"/>
</dbReference>
<dbReference type="AlphaFoldDB" id="A0AAD8FMZ9"/>
<sequence>MSGRSACLILILVFLESGSSNTKIEIWRSGRIEPGERLRVICSFSGQDRIAQINWVRVRGSNATVLAVYHPVYGSSVPGNDSGVSLQGDSESLVTLTIRGPDRDQNQTVSYCCRFITFPSGTLEGCISAEAPAVPEESSTDALSAQHWSNWILIGTGVVLAGCLLTVTVAVLRRSRVYRKGLFEVEQSFITDSEESEPLPELPASEQPVSAGSKVYVMINADYYRFQAERGGGGLDHQYDNRIAPPSGEQTNRRIYYLLGEKTLGKKLLEQ</sequence>
<keyword evidence="5" id="KW-1185">Reference proteome</keyword>
<dbReference type="Pfam" id="PF25456">
    <property type="entry name" value="Ig_PVRIG"/>
    <property type="match status" value="1"/>
</dbReference>
<dbReference type="PROSITE" id="PS50835">
    <property type="entry name" value="IG_LIKE"/>
    <property type="match status" value="1"/>
</dbReference>
<feature type="domain" description="Ig-like" evidence="3">
    <location>
        <begin position="19"/>
        <end position="114"/>
    </location>
</feature>
<evidence type="ECO:0000256" key="1">
    <source>
        <dbReference type="SAM" id="Phobius"/>
    </source>
</evidence>
<keyword evidence="1" id="KW-0472">Membrane</keyword>
<feature type="chain" id="PRO_5042270141" description="Ig-like domain-containing protein" evidence="2">
    <location>
        <begin position="23"/>
        <end position="271"/>
    </location>
</feature>
<evidence type="ECO:0000313" key="4">
    <source>
        <dbReference type="EMBL" id="KAK1141582.1"/>
    </source>
</evidence>
<dbReference type="GO" id="GO:0038023">
    <property type="term" value="F:signaling receptor activity"/>
    <property type="evidence" value="ECO:0007669"/>
    <property type="project" value="InterPro"/>
</dbReference>
<dbReference type="InterPro" id="IPR007110">
    <property type="entry name" value="Ig-like_dom"/>
</dbReference>
<dbReference type="InterPro" id="IPR036179">
    <property type="entry name" value="Ig-like_dom_sf"/>
</dbReference>
<dbReference type="InterPro" id="IPR034452">
    <property type="entry name" value="TM_PVRIG"/>
</dbReference>
<dbReference type="Proteomes" id="UP001230051">
    <property type="component" value="Unassembled WGS sequence"/>
</dbReference>